<evidence type="ECO:0008006" key="4">
    <source>
        <dbReference type="Google" id="ProtNLM"/>
    </source>
</evidence>
<evidence type="ECO:0000313" key="2">
    <source>
        <dbReference type="EMBL" id="KOS39919.1"/>
    </source>
</evidence>
<reference evidence="2 3" key="1">
    <citation type="submission" date="2015-08" db="EMBL/GenBank/DDBJ databases">
        <title>Genome sequencing of Penicillium nordicum.</title>
        <authorList>
            <person name="Nguyen H.D."/>
            <person name="Seifert K.A."/>
        </authorList>
    </citation>
    <scope>NUCLEOTIDE SEQUENCE [LARGE SCALE GENOMIC DNA]</scope>
    <source>
        <strain evidence="2 3">DAOMC 185683</strain>
    </source>
</reference>
<proteinExistence type="predicted"/>
<dbReference type="Proteomes" id="UP000037696">
    <property type="component" value="Unassembled WGS sequence"/>
</dbReference>
<gene>
    <name evidence="2" type="ORF">ACN38_g9232</name>
</gene>
<evidence type="ECO:0000313" key="3">
    <source>
        <dbReference type="Proteomes" id="UP000037696"/>
    </source>
</evidence>
<feature type="chain" id="PRO_5005839623" description="Secreted protein" evidence="1">
    <location>
        <begin position="17"/>
        <end position="71"/>
    </location>
</feature>
<organism evidence="2 3">
    <name type="scientific">Penicillium nordicum</name>
    <dbReference type="NCBI Taxonomy" id="229535"/>
    <lineage>
        <taxon>Eukaryota</taxon>
        <taxon>Fungi</taxon>
        <taxon>Dikarya</taxon>
        <taxon>Ascomycota</taxon>
        <taxon>Pezizomycotina</taxon>
        <taxon>Eurotiomycetes</taxon>
        <taxon>Eurotiomycetidae</taxon>
        <taxon>Eurotiales</taxon>
        <taxon>Aspergillaceae</taxon>
        <taxon>Penicillium</taxon>
    </lineage>
</organism>
<name>A0A0M9WD19_9EURO</name>
<sequence length="71" mass="8069">MVPRVSLDLFSRLTLCLVFISHQRSRAPFINCWVRHPTLEYIVNSSYLPTANPLFQSRGISRLASPTLLPA</sequence>
<dbReference type="EMBL" id="LHQQ01000183">
    <property type="protein sequence ID" value="KOS39919.1"/>
    <property type="molecule type" value="Genomic_DNA"/>
</dbReference>
<feature type="signal peptide" evidence="1">
    <location>
        <begin position="1"/>
        <end position="16"/>
    </location>
</feature>
<dbReference type="AlphaFoldDB" id="A0A0M9WD19"/>
<evidence type="ECO:0000256" key="1">
    <source>
        <dbReference type="SAM" id="SignalP"/>
    </source>
</evidence>
<comment type="caution">
    <text evidence="2">The sequence shown here is derived from an EMBL/GenBank/DDBJ whole genome shotgun (WGS) entry which is preliminary data.</text>
</comment>
<keyword evidence="1" id="KW-0732">Signal</keyword>
<keyword evidence="3" id="KW-1185">Reference proteome</keyword>
<protein>
    <recommendedName>
        <fullName evidence="4">Secreted protein</fullName>
    </recommendedName>
</protein>
<accession>A0A0M9WD19</accession>